<evidence type="ECO:0000313" key="8">
    <source>
        <dbReference type="Proteomes" id="UP000007468"/>
    </source>
</evidence>
<protein>
    <recommendedName>
        <fullName evidence="1">Stage 0 sporulation protein A homolog</fullName>
    </recommendedName>
</protein>
<evidence type="ECO:0000259" key="6">
    <source>
        <dbReference type="PROSITE" id="PS50930"/>
    </source>
</evidence>
<dbReference type="PANTHER" id="PTHR44591">
    <property type="entry name" value="STRESS RESPONSE REGULATOR PROTEIN 1"/>
    <property type="match status" value="1"/>
</dbReference>
<dbReference type="InterPro" id="IPR007492">
    <property type="entry name" value="LytTR_DNA-bd_dom"/>
</dbReference>
<evidence type="ECO:0000256" key="2">
    <source>
        <dbReference type="ARBA" id="ARBA00022553"/>
    </source>
</evidence>
<dbReference type="eggNOG" id="COG3279">
    <property type="taxonomic scope" value="Bacteria"/>
</dbReference>
<dbReference type="SUPFAM" id="SSF52172">
    <property type="entry name" value="CheY-like"/>
    <property type="match status" value="1"/>
</dbReference>
<dbReference type="InterPro" id="IPR001789">
    <property type="entry name" value="Sig_transdc_resp-reg_receiver"/>
</dbReference>
<dbReference type="GO" id="GO:0003677">
    <property type="term" value="F:DNA binding"/>
    <property type="evidence" value="ECO:0007669"/>
    <property type="project" value="InterPro"/>
</dbReference>
<feature type="modified residue" description="4-aspartylphosphate" evidence="4">
    <location>
        <position position="57"/>
    </location>
</feature>
<dbReference type="InterPro" id="IPR011006">
    <property type="entry name" value="CheY-like_superfamily"/>
</dbReference>
<dbReference type="SMART" id="SM00850">
    <property type="entry name" value="LytTR"/>
    <property type="match status" value="1"/>
</dbReference>
<organism evidence="7 8">
    <name type="scientific">Filifactor alocis (strain ATCC 35896 / CCUG 47790 / D40 B5)</name>
    <name type="common">Fusobacterium alocis</name>
    <dbReference type="NCBI Taxonomy" id="546269"/>
    <lineage>
        <taxon>Bacteria</taxon>
        <taxon>Bacillati</taxon>
        <taxon>Bacillota</taxon>
        <taxon>Clostridia</taxon>
        <taxon>Peptostreptococcales</taxon>
        <taxon>Filifactoraceae</taxon>
        <taxon>Filifactor</taxon>
    </lineage>
</organism>
<dbReference type="AlphaFoldDB" id="D6GQW6"/>
<accession>D6GQW6</accession>
<evidence type="ECO:0000256" key="4">
    <source>
        <dbReference type="PROSITE-ProRule" id="PRU00169"/>
    </source>
</evidence>
<dbReference type="GO" id="GO:0000160">
    <property type="term" value="P:phosphorelay signal transduction system"/>
    <property type="evidence" value="ECO:0007669"/>
    <property type="project" value="InterPro"/>
</dbReference>
<dbReference type="CDD" id="cd00156">
    <property type="entry name" value="REC"/>
    <property type="match status" value="1"/>
</dbReference>
<dbReference type="OrthoDB" id="1756867at2"/>
<dbReference type="Pfam" id="PF04397">
    <property type="entry name" value="LytTR"/>
    <property type="match status" value="1"/>
</dbReference>
<dbReference type="PROSITE" id="PS50930">
    <property type="entry name" value="HTH_LYTTR"/>
    <property type="match status" value="1"/>
</dbReference>
<keyword evidence="8" id="KW-1185">Reference proteome</keyword>
<name>D6GQW6_FILAD</name>
<dbReference type="RefSeq" id="WP_014263076.1">
    <property type="nucleotide sequence ID" value="NC_016630.1"/>
</dbReference>
<dbReference type="KEGG" id="faa:HMPREF0389_01092"/>
<dbReference type="Gene3D" id="3.40.50.2300">
    <property type="match status" value="1"/>
</dbReference>
<evidence type="ECO:0000313" key="7">
    <source>
        <dbReference type="EMBL" id="EFE29169.1"/>
    </source>
</evidence>
<reference evidence="8" key="1">
    <citation type="submission" date="2010-12" db="EMBL/GenBank/DDBJ databases">
        <title>The genome sequence of Filifactor alocis strain ATCC 35896.</title>
        <authorList>
            <consortium name="The Broad Institute Genome Sequencing Platform"/>
            <person name="Ward D."/>
            <person name="Earl A."/>
            <person name="Feldgarden M."/>
            <person name="Young S.K."/>
            <person name="Gargeya S."/>
            <person name="Zeng Q."/>
            <person name="Alvarado L."/>
            <person name="Berlin A."/>
            <person name="Bochicchio J."/>
            <person name="Chapman S.B."/>
            <person name="Chen Z."/>
            <person name="Freedman E."/>
            <person name="Gellesch M."/>
            <person name="Goldberg J."/>
            <person name="Griggs A."/>
            <person name="Gujja S."/>
            <person name="Heilman E."/>
            <person name="Heiman D."/>
            <person name="Howarth C."/>
            <person name="Mehta T."/>
            <person name="Neiman D."/>
            <person name="Pearson M."/>
            <person name="Roberts A."/>
            <person name="Saif S."/>
            <person name="Shea T."/>
            <person name="Shenoy N."/>
            <person name="Sisk P."/>
            <person name="Stolte C."/>
            <person name="Sykes S."/>
            <person name="White J."/>
            <person name="Yandava C."/>
            <person name="Izard J."/>
            <person name="Blanton J.M."/>
            <person name="Baranova O.V."/>
            <person name="Tanner A.C."/>
            <person name="Dewhirst F.E."/>
            <person name="Haas B."/>
            <person name="Nusbaum C."/>
            <person name="Birren B."/>
        </authorList>
    </citation>
    <scope>NUCLEOTIDE SEQUENCE [LARGE SCALE GENOMIC DNA]</scope>
    <source>
        <strain evidence="8">ATCC 35896 / D40 B5</strain>
    </source>
</reference>
<dbReference type="SMART" id="SM00448">
    <property type="entry name" value="REC"/>
    <property type="match status" value="1"/>
</dbReference>
<comment type="function">
    <text evidence="3">May play the central regulatory role in sporulation. It may be an element of the effector pathway responsible for the activation of sporulation genes in response to nutritional stress. Spo0A may act in concert with spo0H (a sigma factor) to control the expression of some genes that are critical to the sporulation process.</text>
</comment>
<dbReference type="EMBL" id="CP002390">
    <property type="protein sequence ID" value="EFE29169.1"/>
    <property type="molecule type" value="Genomic_DNA"/>
</dbReference>
<gene>
    <name evidence="7" type="ordered locus">HMPREF0389_01092</name>
</gene>
<dbReference type="PANTHER" id="PTHR44591:SF3">
    <property type="entry name" value="RESPONSE REGULATORY DOMAIN-CONTAINING PROTEIN"/>
    <property type="match status" value="1"/>
</dbReference>
<feature type="domain" description="Response regulatory" evidence="5">
    <location>
        <begin position="6"/>
        <end position="121"/>
    </location>
</feature>
<dbReference type="PROSITE" id="PS50110">
    <property type="entry name" value="RESPONSE_REGULATORY"/>
    <property type="match status" value="1"/>
</dbReference>
<keyword evidence="2 4" id="KW-0597">Phosphoprotein</keyword>
<evidence type="ECO:0000259" key="5">
    <source>
        <dbReference type="PROSITE" id="PS50110"/>
    </source>
</evidence>
<sequence>MPDALKIAICEDEPDQKNMLLKLLDESNIENTSVVFASGEDLLADFKQGKYDLILMDIYMESELTGIDTIRLIRKKDKDIPVAFVTTSKDHALESYRLSAMKYIEKPYSKESIEDILHLAVLKKNDVPTLFVQRNGIVERVPLANILYMEQQMHKVYLCLKNEEDFSVYGKVSELSKQLPENNFFLPHKSFAVNLCYVMYIDMELRSFVMENKTIVPIRREFLTKAKKALEDFLFDRTRRLLK</sequence>
<dbReference type="Proteomes" id="UP000007468">
    <property type="component" value="Chromosome"/>
</dbReference>
<evidence type="ECO:0000256" key="3">
    <source>
        <dbReference type="ARBA" id="ARBA00024867"/>
    </source>
</evidence>
<evidence type="ECO:0000256" key="1">
    <source>
        <dbReference type="ARBA" id="ARBA00018672"/>
    </source>
</evidence>
<feature type="domain" description="HTH LytTR-type" evidence="6">
    <location>
        <begin position="130"/>
        <end position="232"/>
    </location>
</feature>
<dbReference type="Gene3D" id="2.40.50.1020">
    <property type="entry name" value="LytTr DNA-binding domain"/>
    <property type="match status" value="1"/>
</dbReference>
<proteinExistence type="predicted"/>
<dbReference type="Pfam" id="PF00072">
    <property type="entry name" value="Response_reg"/>
    <property type="match status" value="1"/>
</dbReference>
<dbReference type="STRING" id="546269.HMPREF0389_01092"/>
<dbReference type="InterPro" id="IPR050595">
    <property type="entry name" value="Bact_response_regulator"/>
</dbReference>